<dbReference type="Proteomes" id="UP000030554">
    <property type="component" value="Unassembled WGS sequence"/>
</dbReference>
<name>A0A0A2ZRP1_9PAST</name>
<sequence length="164" mass="18800">MTIDEMREDYPLLDIRNLTPKEELYIQLRLRGLTVTAAAKKAGLPHDMESINALHERKPQLDRALVYYRERIREKAVNEGVEIQFTRADAHMMYLQAHSHAACATEEIKAVDSMVKLWGLAAPEKKEVEITNRKQLENMSDSELQKLTGLTYNLDPSDYVVSEA</sequence>
<evidence type="ECO:0000313" key="1">
    <source>
        <dbReference type="EMBL" id="KGQ59733.1"/>
    </source>
</evidence>
<evidence type="ECO:0000313" key="2">
    <source>
        <dbReference type="Proteomes" id="UP000030554"/>
    </source>
</evidence>
<dbReference type="EMBL" id="JPJQ01000054">
    <property type="protein sequence ID" value="KGQ59733.1"/>
    <property type="molecule type" value="Genomic_DNA"/>
</dbReference>
<reference evidence="1 2" key="1">
    <citation type="submission" date="2014-07" db="EMBL/GenBank/DDBJ databases">
        <title>Chaperone-usher fimbriae in a diverse selection of Gallibacterium genomes.</title>
        <authorList>
            <person name="Kudirkiene E."/>
            <person name="Bager R.J."/>
            <person name="Johnson T.J."/>
            <person name="Bojesen A.M."/>
        </authorList>
    </citation>
    <scope>NUCLEOTIDE SEQUENCE [LARGE SCALE GENOMIC DNA]</scope>
    <source>
        <strain evidence="1 2">4895</strain>
    </source>
</reference>
<evidence type="ECO:0008006" key="3">
    <source>
        <dbReference type="Google" id="ProtNLM"/>
    </source>
</evidence>
<comment type="caution">
    <text evidence="1">The sequence shown here is derived from an EMBL/GenBank/DDBJ whole genome shotgun (WGS) entry which is preliminary data.</text>
</comment>
<dbReference type="AlphaFoldDB" id="A0A0A2ZRP1"/>
<protein>
    <recommendedName>
        <fullName evidence="3">Terminase</fullName>
    </recommendedName>
</protein>
<accession>A0A0A2ZRP1</accession>
<proteinExistence type="predicted"/>
<organism evidence="1 2">
    <name type="scientific">Gallibacterium anatis 4895</name>
    <dbReference type="NCBI Taxonomy" id="1396510"/>
    <lineage>
        <taxon>Bacteria</taxon>
        <taxon>Pseudomonadati</taxon>
        <taxon>Pseudomonadota</taxon>
        <taxon>Gammaproteobacteria</taxon>
        <taxon>Pasteurellales</taxon>
        <taxon>Pasteurellaceae</taxon>
        <taxon>Gallibacterium</taxon>
    </lineage>
</organism>
<gene>
    <name evidence="1" type="ORF">IO48_10960</name>
</gene>